<comment type="caution">
    <text evidence="1">The sequence shown here is derived from an EMBL/GenBank/DDBJ whole genome shotgun (WGS) entry which is preliminary data.</text>
</comment>
<organism evidence="1 2">
    <name type="scientific">Coniosporium tulheliwenetii</name>
    <dbReference type="NCBI Taxonomy" id="3383036"/>
    <lineage>
        <taxon>Eukaryota</taxon>
        <taxon>Fungi</taxon>
        <taxon>Dikarya</taxon>
        <taxon>Ascomycota</taxon>
        <taxon>Pezizomycotina</taxon>
        <taxon>Dothideomycetes</taxon>
        <taxon>Dothideomycetes incertae sedis</taxon>
        <taxon>Coniosporium</taxon>
    </lineage>
</organism>
<evidence type="ECO:0000313" key="2">
    <source>
        <dbReference type="Proteomes" id="UP001172680"/>
    </source>
</evidence>
<reference evidence="1" key="1">
    <citation type="submission" date="2022-10" db="EMBL/GenBank/DDBJ databases">
        <title>Culturing micro-colonial fungi from biological soil crusts in the Mojave desert and describing Neophaeococcomyces mojavensis, and introducing the new genera and species Taxawa tesnikishii.</title>
        <authorList>
            <person name="Kurbessoian T."/>
            <person name="Stajich J.E."/>
        </authorList>
    </citation>
    <scope>NUCLEOTIDE SEQUENCE</scope>
    <source>
        <strain evidence="1">JES_115</strain>
    </source>
</reference>
<evidence type="ECO:0000313" key="1">
    <source>
        <dbReference type="EMBL" id="KAJ9645669.1"/>
    </source>
</evidence>
<dbReference type="EMBL" id="JAPDRP010000007">
    <property type="protein sequence ID" value="KAJ9645669.1"/>
    <property type="molecule type" value="Genomic_DNA"/>
</dbReference>
<dbReference type="Proteomes" id="UP001172680">
    <property type="component" value="Unassembled WGS sequence"/>
</dbReference>
<protein>
    <submittedName>
        <fullName evidence="1">Uncharacterized protein</fullName>
    </submittedName>
</protein>
<proteinExistence type="predicted"/>
<accession>A0ACC2ZEH9</accession>
<gene>
    <name evidence="1" type="ORF">H2199_002708</name>
</gene>
<keyword evidence="2" id="KW-1185">Reference proteome</keyword>
<name>A0ACC2ZEH9_9PEZI</name>
<sequence>MPLLILHFPTSGPVVRIGPNEVHLSDPENKEIIYSMSSRYAKSPVFYNALYHKRAMLNPFFSRRMVLELEGVVQHKAAKIVDLMSSAIAADRPVDLHHAFRALSVDVISDYAFNKSYDLLDSPNLGAHFFAMARGVGPAMYVFQQFPSLQRLAMKIPPWLAPMLSRPLGYVVGMQMEGVKQIEDVRTRMESGKLGTARPTIFSELLDPEKQDGWPVPSTMELKDEVYSLLVAAADTTGNAMTRAAFHVINDQQAYSKLRSELLAAFPDPQAKQDFVTLERLPYLTAVIKEALRLSLGVIGRLPRVVPEGSAKFNGYFVPAGTIVGMSSWLMHLNSDVFPNPTKFNPERWLDPVEYRRLDRHMVPFGGGSRQCVGMPLAYCELYVTIGTFFHRFDDLAVWETTEDDLDHDDFFSSYHVKGKRWFKAIARG</sequence>